<accession>A0A388LKX9</accession>
<dbReference type="PANTHER" id="PTHR32166:SF123">
    <property type="entry name" value="BED-TYPE DOMAIN-CONTAINING PROTEIN"/>
    <property type="match status" value="1"/>
</dbReference>
<dbReference type="InterPro" id="IPR007021">
    <property type="entry name" value="DUF659"/>
</dbReference>
<evidence type="ECO:0000313" key="3">
    <source>
        <dbReference type="EMBL" id="GBG82996.1"/>
    </source>
</evidence>
<feature type="region of interest" description="Disordered" evidence="1">
    <location>
        <begin position="145"/>
        <end position="165"/>
    </location>
</feature>
<dbReference type="Pfam" id="PF04937">
    <property type="entry name" value="DUF659"/>
    <property type="match status" value="1"/>
</dbReference>
<protein>
    <recommendedName>
        <fullName evidence="2">DUF659 domain-containing protein</fullName>
    </recommendedName>
</protein>
<dbReference type="Gramene" id="GBG82996">
    <property type="protein sequence ID" value="GBG82996"/>
    <property type="gene ID" value="CBR_g36525"/>
</dbReference>
<organism evidence="3 4">
    <name type="scientific">Chara braunii</name>
    <name type="common">Braun's stonewort</name>
    <dbReference type="NCBI Taxonomy" id="69332"/>
    <lineage>
        <taxon>Eukaryota</taxon>
        <taxon>Viridiplantae</taxon>
        <taxon>Streptophyta</taxon>
        <taxon>Charophyceae</taxon>
        <taxon>Charales</taxon>
        <taxon>Characeae</taxon>
        <taxon>Chara</taxon>
    </lineage>
</organism>
<dbReference type="PANTHER" id="PTHR32166">
    <property type="entry name" value="OSJNBA0013A04.12 PROTEIN"/>
    <property type="match status" value="1"/>
</dbReference>
<gene>
    <name evidence="3" type="ORF">CBR_g36525</name>
</gene>
<dbReference type="InterPro" id="IPR012337">
    <property type="entry name" value="RNaseH-like_sf"/>
</dbReference>
<dbReference type="AlphaFoldDB" id="A0A388LKX9"/>
<dbReference type="OrthoDB" id="1937290at2759"/>
<evidence type="ECO:0000256" key="1">
    <source>
        <dbReference type="SAM" id="MobiDB-lite"/>
    </source>
</evidence>
<evidence type="ECO:0000313" key="4">
    <source>
        <dbReference type="Proteomes" id="UP000265515"/>
    </source>
</evidence>
<name>A0A388LKX9_CHABU</name>
<dbReference type="SUPFAM" id="SSF53098">
    <property type="entry name" value="Ribonuclease H-like"/>
    <property type="match status" value="1"/>
</dbReference>
<evidence type="ECO:0000259" key="2">
    <source>
        <dbReference type="Pfam" id="PF04937"/>
    </source>
</evidence>
<reference evidence="3 4" key="1">
    <citation type="journal article" date="2018" name="Cell">
        <title>The Chara Genome: Secondary Complexity and Implications for Plant Terrestrialization.</title>
        <authorList>
            <person name="Nishiyama T."/>
            <person name="Sakayama H."/>
            <person name="Vries J.D."/>
            <person name="Buschmann H."/>
            <person name="Saint-Marcoux D."/>
            <person name="Ullrich K.K."/>
            <person name="Haas F.B."/>
            <person name="Vanderstraeten L."/>
            <person name="Becker D."/>
            <person name="Lang D."/>
            <person name="Vosolsobe S."/>
            <person name="Rombauts S."/>
            <person name="Wilhelmsson P.K.I."/>
            <person name="Janitza P."/>
            <person name="Kern R."/>
            <person name="Heyl A."/>
            <person name="Rumpler F."/>
            <person name="Villalobos L.I.A.C."/>
            <person name="Clay J.M."/>
            <person name="Skokan R."/>
            <person name="Toyoda A."/>
            <person name="Suzuki Y."/>
            <person name="Kagoshima H."/>
            <person name="Schijlen E."/>
            <person name="Tajeshwar N."/>
            <person name="Catarino B."/>
            <person name="Hetherington A.J."/>
            <person name="Saltykova A."/>
            <person name="Bonnot C."/>
            <person name="Breuninger H."/>
            <person name="Symeonidi A."/>
            <person name="Radhakrishnan G.V."/>
            <person name="Van Nieuwerburgh F."/>
            <person name="Deforce D."/>
            <person name="Chang C."/>
            <person name="Karol K.G."/>
            <person name="Hedrich R."/>
            <person name="Ulvskov P."/>
            <person name="Glockner G."/>
            <person name="Delwiche C.F."/>
            <person name="Petrasek J."/>
            <person name="Van de Peer Y."/>
            <person name="Friml J."/>
            <person name="Beilby M."/>
            <person name="Dolan L."/>
            <person name="Kohara Y."/>
            <person name="Sugano S."/>
            <person name="Fujiyama A."/>
            <person name="Delaux P.-M."/>
            <person name="Quint M."/>
            <person name="TheiBen G."/>
            <person name="Hagemann M."/>
            <person name="Harholt J."/>
            <person name="Dunand C."/>
            <person name="Zachgo S."/>
            <person name="Langdale J."/>
            <person name="Maumus F."/>
            <person name="Straeten D.V.D."/>
            <person name="Gould S.B."/>
            <person name="Rensing S.A."/>
        </authorList>
    </citation>
    <scope>NUCLEOTIDE SEQUENCE [LARGE SCALE GENOMIC DNA]</scope>
    <source>
        <strain evidence="3 4">S276</strain>
    </source>
</reference>
<comment type="caution">
    <text evidence="3">The sequence shown here is derived from an EMBL/GenBank/DDBJ whole genome shotgun (WGS) entry which is preliminary data.</text>
</comment>
<dbReference type="Proteomes" id="UP000265515">
    <property type="component" value="Unassembled WGS sequence"/>
</dbReference>
<dbReference type="EMBL" id="BFEA01000424">
    <property type="protein sequence ID" value="GBG82996.1"/>
    <property type="molecule type" value="Genomic_DNA"/>
</dbReference>
<keyword evidence="4" id="KW-1185">Reference proteome</keyword>
<proteinExistence type="predicted"/>
<sequence>MTGGAGSRSGGGSGGAQLNPLFEKEMAKLRQGNIVWNFFTAGQYVGDQSKMHGDRKLRCNLCGHLFQGGSSKAARHFTQSKFCKAGGMRVLAEVWNDIDYKFVPSTAQRVHRWMADKGIRYTRAPAGGQRQRMDDAERDDIQDALDEEEGREGGAREGAVADEANEVVGEPNVPVEEVVMTSRGVGRAGPATRAPRAEVERARREKRTVGQVGVEVLGTGREKRARQTTIEEMYAREKLAEFIDAWLQWIYVKKLPFNAFRGPEFQRVRQAAERVPRSIQFRFPSYRVTAGAIIPSQRAKVATMVSKVRATFRHSGATILSDGRKSRSGKPLVNFLAGGANGTLLYATIARDGSFRDTADVVYRRWRAIILSFPPKHVIGFSTDYACNYTAAARRFATDPEPDFRRITWLPCSTHVCNLMLSDITTRVVWVKETIIRARALVRFIISHGAAHTLFRKVGPHVQLVEPVETRFASVFLMLTCLKGRRDALESMLHGDAWARIPWDRDHVSQAKWVQKQIRDGEFWQRVHYDILVMSPVHQLLRRMDRGGMMMSVIYE</sequence>
<feature type="domain" description="DUF659" evidence="2">
    <location>
        <begin position="284"/>
        <end position="440"/>
    </location>
</feature>